<keyword evidence="1" id="KW-0479">Metal-binding</keyword>
<gene>
    <name evidence="4" type="ORF">RDI58_024253</name>
</gene>
<dbReference type="InterPro" id="IPR013087">
    <property type="entry name" value="Znf_C2H2_type"/>
</dbReference>
<dbReference type="SMART" id="SM00355">
    <property type="entry name" value="ZnF_C2H2"/>
    <property type="match status" value="2"/>
</dbReference>
<name>A0AAN8Y3F3_SOLBU</name>
<dbReference type="PROSITE" id="PS00028">
    <property type="entry name" value="ZINC_FINGER_C2H2_1"/>
    <property type="match status" value="2"/>
</dbReference>
<evidence type="ECO:0000313" key="4">
    <source>
        <dbReference type="EMBL" id="KAK6777536.1"/>
    </source>
</evidence>
<proteinExistence type="predicted"/>
<dbReference type="AlphaFoldDB" id="A0AAN8Y3F3"/>
<keyword evidence="5" id="KW-1185">Reference proteome</keyword>
<reference evidence="4 5" key="1">
    <citation type="submission" date="2024-02" db="EMBL/GenBank/DDBJ databases">
        <title>de novo genome assembly of Solanum bulbocastanum strain 11H21.</title>
        <authorList>
            <person name="Hosaka A.J."/>
        </authorList>
    </citation>
    <scope>NUCLEOTIDE SEQUENCE [LARGE SCALE GENOMIC DNA]</scope>
    <source>
        <tissue evidence="4">Young leaves</tissue>
    </source>
</reference>
<dbReference type="PANTHER" id="PTHR46326">
    <property type="entry name" value="ZINC FINGER PROTEIN ZAT1-RELATED"/>
    <property type="match status" value="1"/>
</dbReference>
<feature type="region of interest" description="Disordered" evidence="2">
    <location>
        <begin position="21"/>
        <end position="41"/>
    </location>
</feature>
<sequence length="199" mass="22332">MMNLQQQQISDESYLILSCSSSSKCKNNDRENEIESSQSRSISFRKNSAYATAGHVPSSSEPTSSISDMSQEEDVAYCLMMLSRDKWTKKRIEVIEGDEEEGRENFGVVKMKKTRTRGKCICEICNRVFRSYQALGGHIASHKKIKVVTSEASKIVETAKNEVKILECSVCYRLFSSGQALGGHKRSHAIASRYSVLLK</sequence>
<evidence type="ECO:0000259" key="3">
    <source>
        <dbReference type="PROSITE" id="PS50157"/>
    </source>
</evidence>
<evidence type="ECO:0000313" key="5">
    <source>
        <dbReference type="Proteomes" id="UP001371456"/>
    </source>
</evidence>
<dbReference type="InterPro" id="IPR044303">
    <property type="entry name" value="ZAT1/4/9"/>
</dbReference>
<dbReference type="Gene3D" id="3.30.160.60">
    <property type="entry name" value="Classic Zinc Finger"/>
    <property type="match status" value="1"/>
</dbReference>
<dbReference type="SUPFAM" id="SSF57667">
    <property type="entry name" value="beta-beta-alpha zinc fingers"/>
    <property type="match status" value="1"/>
</dbReference>
<keyword evidence="1" id="KW-0862">Zinc</keyword>
<dbReference type="Proteomes" id="UP001371456">
    <property type="component" value="Unassembled WGS sequence"/>
</dbReference>
<dbReference type="EMBL" id="JBANQN010000010">
    <property type="protein sequence ID" value="KAK6777536.1"/>
    <property type="molecule type" value="Genomic_DNA"/>
</dbReference>
<dbReference type="PANTHER" id="PTHR46326:SF2">
    <property type="entry name" value="ZINC FINGER PROTEIN ZAT1-RELATED"/>
    <property type="match status" value="1"/>
</dbReference>
<organism evidence="4 5">
    <name type="scientific">Solanum bulbocastanum</name>
    <name type="common">Wild potato</name>
    <dbReference type="NCBI Taxonomy" id="147425"/>
    <lineage>
        <taxon>Eukaryota</taxon>
        <taxon>Viridiplantae</taxon>
        <taxon>Streptophyta</taxon>
        <taxon>Embryophyta</taxon>
        <taxon>Tracheophyta</taxon>
        <taxon>Spermatophyta</taxon>
        <taxon>Magnoliopsida</taxon>
        <taxon>eudicotyledons</taxon>
        <taxon>Gunneridae</taxon>
        <taxon>Pentapetalae</taxon>
        <taxon>asterids</taxon>
        <taxon>lamiids</taxon>
        <taxon>Solanales</taxon>
        <taxon>Solanaceae</taxon>
        <taxon>Solanoideae</taxon>
        <taxon>Solaneae</taxon>
        <taxon>Solanum</taxon>
    </lineage>
</organism>
<comment type="caution">
    <text evidence="4">The sequence shown here is derived from an EMBL/GenBank/DDBJ whole genome shotgun (WGS) entry which is preliminary data.</text>
</comment>
<keyword evidence="1" id="KW-0863">Zinc-finger</keyword>
<dbReference type="GO" id="GO:0008270">
    <property type="term" value="F:zinc ion binding"/>
    <property type="evidence" value="ECO:0007669"/>
    <property type="project" value="UniProtKB-KW"/>
</dbReference>
<dbReference type="GO" id="GO:0006355">
    <property type="term" value="P:regulation of DNA-templated transcription"/>
    <property type="evidence" value="ECO:0007669"/>
    <property type="project" value="InterPro"/>
</dbReference>
<dbReference type="InterPro" id="IPR036236">
    <property type="entry name" value="Znf_C2H2_sf"/>
</dbReference>
<dbReference type="Pfam" id="PF13912">
    <property type="entry name" value="zf-C2H2_6"/>
    <property type="match status" value="2"/>
</dbReference>
<accession>A0AAN8Y3F3</accession>
<evidence type="ECO:0000256" key="1">
    <source>
        <dbReference type="PROSITE-ProRule" id="PRU00042"/>
    </source>
</evidence>
<protein>
    <recommendedName>
        <fullName evidence="3">C2H2-type domain-containing protein</fullName>
    </recommendedName>
</protein>
<dbReference type="PROSITE" id="PS50157">
    <property type="entry name" value="ZINC_FINGER_C2H2_2"/>
    <property type="match status" value="1"/>
</dbReference>
<evidence type="ECO:0000256" key="2">
    <source>
        <dbReference type="SAM" id="MobiDB-lite"/>
    </source>
</evidence>
<feature type="domain" description="C2H2-type" evidence="3">
    <location>
        <begin position="166"/>
        <end position="189"/>
    </location>
</feature>